<protein>
    <recommendedName>
        <fullName evidence="3">Secreted protein</fullName>
    </recommendedName>
</protein>
<dbReference type="AlphaFoldDB" id="A0A161MG09"/>
<evidence type="ECO:0000313" key="2">
    <source>
        <dbReference type="EMBL" id="JAR95627.1"/>
    </source>
</evidence>
<name>A0A161MG09_TRIIF</name>
<sequence>MLLLLTLVGLWSCIGEVRDHQPAAPPLLHPLK</sequence>
<reference evidence="2" key="1">
    <citation type="submission" date="2016-04" db="EMBL/GenBank/DDBJ databases">
        <authorList>
            <person name="Calderon-Fernandez G.M.Sr."/>
        </authorList>
    </citation>
    <scope>NUCLEOTIDE SEQUENCE</scope>
    <source>
        <strain evidence="2">Int1</strain>
        <tissue evidence="2">Integument</tissue>
    </source>
</reference>
<dbReference type="EMBL" id="GEMB01007823">
    <property type="protein sequence ID" value="JAR95627.1"/>
    <property type="molecule type" value="Transcribed_RNA"/>
</dbReference>
<keyword evidence="1" id="KW-0732">Signal</keyword>
<evidence type="ECO:0008006" key="3">
    <source>
        <dbReference type="Google" id="ProtNLM"/>
    </source>
</evidence>
<organism evidence="2">
    <name type="scientific">Triatoma infestans</name>
    <name type="common">Assassin bug</name>
    <dbReference type="NCBI Taxonomy" id="30076"/>
    <lineage>
        <taxon>Eukaryota</taxon>
        <taxon>Metazoa</taxon>
        <taxon>Ecdysozoa</taxon>
        <taxon>Arthropoda</taxon>
        <taxon>Hexapoda</taxon>
        <taxon>Insecta</taxon>
        <taxon>Pterygota</taxon>
        <taxon>Neoptera</taxon>
        <taxon>Paraneoptera</taxon>
        <taxon>Hemiptera</taxon>
        <taxon>Heteroptera</taxon>
        <taxon>Panheteroptera</taxon>
        <taxon>Cimicomorpha</taxon>
        <taxon>Reduviidae</taxon>
        <taxon>Triatominae</taxon>
        <taxon>Triatoma</taxon>
    </lineage>
</organism>
<reference evidence="2" key="2">
    <citation type="journal article" date="2017" name="J. Med. Entomol.">
        <title>Transcriptome Analysis of the Triatoma infestans (Hemiptera: Reduviidae) Integument.</title>
        <authorList>
            <person name="Calderon-Fernandez G.M."/>
            <person name="Moriconi D.E."/>
            <person name="Dulbecco A.B."/>
            <person name="Juarez M.P."/>
        </authorList>
    </citation>
    <scope>NUCLEOTIDE SEQUENCE</scope>
    <source>
        <strain evidence="2">Int1</strain>
        <tissue evidence="2">Integument</tissue>
    </source>
</reference>
<evidence type="ECO:0000256" key="1">
    <source>
        <dbReference type="SAM" id="SignalP"/>
    </source>
</evidence>
<accession>A0A161MG09</accession>
<feature type="chain" id="PRO_5007824272" description="Secreted protein" evidence="1">
    <location>
        <begin position="20"/>
        <end position="32"/>
    </location>
</feature>
<proteinExistence type="predicted"/>
<feature type="signal peptide" evidence="1">
    <location>
        <begin position="1"/>
        <end position="19"/>
    </location>
</feature>